<feature type="region of interest" description="Disordered" evidence="4">
    <location>
        <begin position="246"/>
        <end position="265"/>
    </location>
</feature>
<accession>A0AAW0SDE4</accession>
<evidence type="ECO:0000313" key="7">
    <source>
        <dbReference type="Proteomes" id="UP001487740"/>
    </source>
</evidence>
<feature type="non-terminal residue" evidence="6">
    <location>
        <position position="1"/>
    </location>
</feature>
<dbReference type="InterPro" id="IPR022684">
    <property type="entry name" value="Calpain_cysteine_protease"/>
</dbReference>
<evidence type="ECO:0000313" key="6">
    <source>
        <dbReference type="EMBL" id="KAK8372825.1"/>
    </source>
</evidence>
<feature type="region of interest" description="Disordered" evidence="4">
    <location>
        <begin position="1"/>
        <end position="211"/>
    </location>
</feature>
<dbReference type="SMART" id="SM00230">
    <property type="entry name" value="CysPc"/>
    <property type="match status" value="1"/>
</dbReference>
<dbReference type="SUPFAM" id="SSF54001">
    <property type="entry name" value="Cysteine proteinases"/>
    <property type="match status" value="1"/>
</dbReference>
<evidence type="ECO:0000256" key="1">
    <source>
        <dbReference type="ARBA" id="ARBA00007623"/>
    </source>
</evidence>
<dbReference type="PANTHER" id="PTHR10183:SF433">
    <property type="entry name" value="CALPAIN-A-RELATED"/>
    <property type="match status" value="1"/>
</dbReference>
<organism evidence="6 7">
    <name type="scientific">Scylla paramamosain</name>
    <name type="common">Mud crab</name>
    <dbReference type="NCBI Taxonomy" id="85552"/>
    <lineage>
        <taxon>Eukaryota</taxon>
        <taxon>Metazoa</taxon>
        <taxon>Ecdysozoa</taxon>
        <taxon>Arthropoda</taxon>
        <taxon>Crustacea</taxon>
        <taxon>Multicrustacea</taxon>
        <taxon>Malacostraca</taxon>
        <taxon>Eumalacostraca</taxon>
        <taxon>Eucarida</taxon>
        <taxon>Decapoda</taxon>
        <taxon>Pleocyemata</taxon>
        <taxon>Brachyura</taxon>
        <taxon>Eubrachyura</taxon>
        <taxon>Portunoidea</taxon>
        <taxon>Portunidae</taxon>
        <taxon>Portuninae</taxon>
        <taxon>Scylla</taxon>
    </lineage>
</organism>
<dbReference type="GO" id="GO:0005737">
    <property type="term" value="C:cytoplasm"/>
    <property type="evidence" value="ECO:0007669"/>
    <property type="project" value="TreeGrafter"/>
</dbReference>
<dbReference type="SUPFAM" id="SSF49758">
    <property type="entry name" value="Calpain large subunit, middle domain (domain III)"/>
    <property type="match status" value="1"/>
</dbReference>
<reference evidence="6 7" key="1">
    <citation type="submission" date="2023-03" db="EMBL/GenBank/DDBJ databases">
        <title>High-quality genome of Scylla paramamosain provides insights in environmental adaptation.</title>
        <authorList>
            <person name="Zhang L."/>
        </authorList>
    </citation>
    <scope>NUCLEOTIDE SEQUENCE [LARGE SCALE GENOMIC DNA]</scope>
    <source>
        <strain evidence="6">LZ_2023a</strain>
        <tissue evidence="6">Muscle</tissue>
    </source>
</reference>
<feature type="compositionally biased region" description="Polar residues" evidence="4">
    <location>
        <begin position="200"/>
        <end position="209"/>
    </location>
</feature>
<evidence type="ECO:0000256" key="4">
    <source>
        <dbReference type="SAM" id="MobiDB-lite"/>
    </source>
</evidence>
<dbReference type="InterPro" id="IPR022683">
    <property type="entry name" value="Calpain_III"/>
</dbReference>
<comment type="caution">
    <text evidence="6">The sequence shown here is derived from an EMBL/GenBank/DDBJ whole genome shotgun (WGS) entry which is preliminary data.</text>
</comment>
<feature type="compositionally biased region" description="Basic residues" evidence="4">
    <location>
        <begin position="10"/>
        <end position="24"/>
    </location>
</feature>
<dbReference type="SMART" id="SM00720">
    <property type="entry name" value="calpain_III"/>
    <property type="match status" value="1"/>
</dbReference>
<name>A0AAW0SDE4_SCYPA</name>
<proteinExistence type="inferred from homology"/>
<dbReference type="PROSITE" id="PS50203">
    <property type="entry name" value="CALPAIN_CAT"/>
    <property type="match status" value="1"/>
</dbReference>
<evidence type="ECO:0000259" key="5">
    <source>
        <dbReference type="PROSITE" id="PS50203"/>
    </source>
</evidence>
<dbReference type="Pfam" id="PF01067">
    <property type="entry name" value="Calpain_III"/>
    <property type="match status" value="1"/>
</dbReference>
<evidence type="ECO:0000256" key="3">
    <source>
        <dbReference type="PROSITE-ProRule" id="PRU00239"/>
    </source>
</evidence>
<feature type="compositionally biased region" description="Pro residues" evidence="4">
    <location>
        <begin position="144"/>
        <end position="172"/>
    </location>
</feature>
<gene>
    <name evidence="6" type="ORF">O3P69_020922</name>
</gene>
<dbReference type="InterPro" id="IPR038765">
    <property type="entry name" value="Papain-like_cys_pep_sf"/>
</dbReference>
<dbReference type="EMBL" id="JARAKH010001547">
    <property type="protein sequence ID" value="KAK8372825.1"/>
    <property type="molecule type" value="Genomic_DNA"/>
</dbReference>
<dbReference type="InterPro" id="IPR001300">
    <property type="entry name" value="Peptidase_C2_calpain_cat"/>
</dbReference>
<dbReference type="GO" id="GO:0006508">
    <property type="term" value="P:proteolysis"/>
    <property type="evidence" value="ECO:0007669"/>
    <property type="project" value="InterPro"/>
</dbReference>
<evidence type="ECO:0000256" key="2">
    <source>
        <dbReference type="PIRSR" id="PIRSR622684-1"/>
    </source>
</evidence>
<comment type="similarity">
    <text evidence="1">Belongs to the peptidase C2 family.</text>
</comment>
<dbReference type="Pfam" id="PF00648">
    <property type="entry name" value="Peptidase_C2"/>
    <property type="match status" value="1"/>
</dbReference>
<feature type="active site" evidence="2">
    <location>
        <position position="428"/>
    </location>
</feature>
<dbReference type="Proteomes" id="UP001487740">
    <property type="component" value="Unassembled WGS sequence"/>
</dbReference>
<dbReference type="Gene3D" id="3.90.70.10">
    <property type="entry name" value="Cysteine proteinases"/>
    <property type="match status" value="1"/>
</dbReference>
<dbReference type="Gene3D" id="2.60.120.380">
    <property type="match status" value="1"/>
</dbReference>
<dbReference type="InterPro" id="IPR022682">
    <property type="entry name" value="Calpain_domain_III"/>
</dbReference>
<feature type="domain" description="Calpain catalytic" evidence="5">
    <location>
        <begin position="417"/>
        <end position="498"/>
    </location>
</feature>
<protein>
    <recommendedName>
        <fullName evidence="5">Calpain catalytic domain-containing protein</fullName>
    </recommendedName>
</protein>
<sequence>QDPLPTRGRTPPRGRSPVRARSPYKNRSPPPRARSPPKAKSPGRGRSPHRAASPMHGCSPPWGASPPGGRGRVSPKLRSPRRTHDFRSRSWSPPAPQEGRRRQPRGAAQQVGRQAGHDPAPVRPRGARECRSPLPRRYRSPTSPSQPQPPAPLPSRSPARPLPPRPTPPERPPMVAASLLHRQMATQGVAAATLPRAPHPQTTTSTTAPVGQYRSCISPPFSLQPPWSPRWGAPAPMGWRSPRYQHQHHHHYTPPPHDRWSPQRSPRCATLLPGAPLTTPRPPCLPGGGCSPPEPLPTPLPAPVPGAEVPLPLPFPTGPKAEQGRRGTGGAAQGTVPPLKTDADSTISDSELPSAAPPAPPKAAAAATATAGVQLAPTSTTTAGCSREVELVSEEGEGPSSDAEDEVLFRPDPNVVEARCDNGLVRGHAYSITRIKYCDIQTPRVSGKILCDKSQEWQFIPPEEKEEMGLTFKHDGEFWMSFKDFLTNFTMLEMTNLNPDSLEDEDIIGSVQHKNFLDTFWHNPQYRITLTEVDDDDDNKCTVIVALMQKNRCSQRKLGLECLTIGFAIYYLRDPDGVPRPLDLNSSSILPQWLEKRTSQPAHHTQVNNHSVVTAEKHNQHDPFSPKTQRVLNATLLISRY</sequence>
<keyword evidence="7" id="KW-1185">Reference proteome</keyword>
<dbReference type="InterPro" id="IPR036213">
    <property type="entry name" value="Calpain_III_sf"/>
</dbReference>
<feature type="compositionally biased region" description="Basic residues" evidence="4">
    <location>
        <begin position="35"/>
        <end position="49"/>
    </location>
</feature>
<dbReference type="GO" id="GO:0004198">
    <property type="term" value="F:calcium-dependent cysteine-type endopeptidase activity"/>
    <property type="evidence" value="ECO:0007669"/>
    <property type="project" value="InterPro"/>
</dbReference>
<comment type="caution">
    <text evidence="3">Lacks conserved residue(s) required for the propagation of feature annotation.</text>
</comment>
<dbReference type="AlphaFoldDB" id="A0AAW0SDE4"/>
<feature type="compositionally biased region" description="Low complexity" evidence="4">
    <location>
        <begin position="105"/>
        <end position="114"/>
    </location>
</feature>
<feature type="region of interest" description="Disordered" evidence="4">
    <location>
        <begin position="282"/>
        <end position="370"/>
    </location>
</feature>
<feature type="compositionally biased region" description="Pro residues" evidence="4">
    <location>
        <begin position="292"/>
        <end position="304"/>
    </location>
</feature>
<dbReference type="PANTHER" id="PTHR10183">
    <property type="entry name" value="CALPAIN"/>
    <property type="match status" value="1"/>
</dbReference>